<name>A0A2A5AVD2_9GAMM</name>
<dbReference type="EMBL" id="NVVJ01000042">
    <property type="protein sequence ID" value="PCJ23257.1"/>
    <property type="molecule type" value="Genomic_DNA"/>
</dbReference>
<gene>
    <name evidence="2" type="ORF">COA96_12355</name>
</gene>
<reference evidence="3" key="1">
    <citation type="submission" date="2017-08" db="EMBL/GenBank/DDBJ databases">
        <title>A dynamic microbial community with high functional redundancy inhabits the cold, oxic subseafloor aquifer.</title>
        <authorList>
            <person name="Tully B.J."/>
            <person name="Wheat C.G."/>
            <person name="Glazer B.T."/>
            <person name="Huber J.A."/>
        </authorList>
    </citation>
    <scope>NUCLEOTIDE SEQUENCE [LARGE SCALE GENOMIC DNA]</scope>
</reference>
<dbReference type="AlphaFoldDB" id="A0A2A5AVD2"/>
<accession>A0A2A5AVD2</accession>
<comment type="caution">
    <text evidence="2">The sequence shown here is derived from an EMBL/GenBank/DDBJ whole genome shotgun (WGS) entry which is preliminary data.</text>
</comment>
<evidence type="ECO:0000256" key="1">
    <source>
        <dbReference type="SAM" id="SignalP"/>
    </source>
</evidence>
<feature type="chain" id="PRO_5012924132" evidence="1">
    <location>
        <begin position="22"/>
        <end position="177"/>
    </location>
</feature>
<feature type="signal peptide" evidence="1">
    <location>
        <begin position="1"/>
        <end position="21"/>
    </location>
</feature>
<proteinExistence type="predicted"/>
<dbReference type="Proteomes" id="UP000218327">
    <property type="component" value="Unassembled WGS sequence"/>
</dbReference>
<organism evidence="2 3">
    <name type="scientific">SAR86 cluster bacterium</name>
    <dbReference type="NCBI Taxonomy" id="2030880"/>
    <lineage>
        <taxon>Bacteria</taxon>
        <taxon>Pseudomonadati</taxon>
        <taxon>Pseudomonadota</taxon>
        <taxon>Gammaproteobacteria</taxon>
        <taxon>SAR86 cluster</taxon>
    </lineage>
</organism>
<evidence type="ECO:0000313" key="3">
    <source>
        <dbReference type="Proteomes" id="UP000218327"/>
    </source>
</evidence>
<protein>
    <submittedName>
        <fullName evidence="2">Uncharacterized protein</fullName>
    </submittedName>
</protein>
<sequence length="177" mass="20421">MHKLPVVLTLLSGSLLFPYMAAEHMENTDIKFAFYSSAWGENTDDGLRIVANNQTTDVIQLNSIVFRTTSDSGEEVKIDLNLEVPSNGYADLEIDYIDLLAGDECIERTMQAQWKLVEISNYTLNPSVRNLIIENTDSFRIYQCVKTISTTWTNLNSMEQVEYDEWVLFHFETRRDF</sequence>
<keyword evidence="1" id="KW-0732">Signal</keyword>
<evidence type="ECO:0000313" key="2">
    <source>
        <dbReference type="EMBL" id="PCJ23257.1"/>
    </source>
</evidence>